<reference evidence="3" key="1">
    <citation type="journal article" date="2008" name="Nat. Genet.">
        <title>The Pristionchus pacificus genome provides a unique perspective on nematode lifestyle and parasitism.</title>
        <authorList>
            <person name="Dieterich C."/>
            <person name="Clifton S.W."/>
            <person name="Schuster L.N."/>
            <person name="Chinwalla A."/>
            <person name="Delehaunty K."/>
            <person name="Dinkelacker I."/>
            <person name="Fulton L."/>
            <person name="Fulton R."/>
            <person name="Godfrey J."/>
            <person name="Minx P."/>
            <person name="Mitreva M."/>
            <person name="Roeseler W."/>
            <person name="Tian H."/>
            <person name="Witte H."/>
            <person name="Yang S.P."/>
            <person name="Wilson R.K."/>
            <person name="Sommer R.J."/>
        </authorList>
    </citation>
    <scope>NUCLEOTIDE SEQUENCE [LARGE SCALE GENOMIC DNA]</scope>
    <source>
        <strain evidence="3">PS312</strain>
    </source>
</reference>
<evidence type="ECO:0000256" key="1">
    <source>
        <dbReference type="SAM" id="MobiDB-lite"/>
    </source>
</evidence>
<organism evidence="2 3">
    <name type="scientific">Pristionchus pacificus</name>
    <name type="common">Parasitic nematode worm</name>
    <dbReference type="NCBI Taxonomy" id="54126"/>
    <lineage>
        <taxon>Eukaryota</taxon>
        <taxon>Metazoa</taxon>
        <taxon>Ecdysozoa</taxon>
        <taxon>Nematoda</taxon>
        <taxon>Chromadorea</taxon>
        <taxon>Rhabditida</taxon>
        <taxon>Rhabditina</taxon>
        <taxon>Diplogasteromorpha</taxon>
        <taxon>Diplogasteroidea</taxon>
        <taxon>Neodiplogasteridae</taxon>
        <taxon>Pristionchus</taxon>
    </lineage>
</organism>
<feature type="compositionally biased region" description="Gly residues" evidence="1">
    <location>
        <begin position="52"/>
        <end position="68"/>
    </location>
</feature>
<evidence type="ECO:0000313" key="2">
    <source>
        <dbReference type="EnsemblMetazoa" id="PPA45021.1"/>
    </source>
</evidence>
<name>A0A2A6BCP7_PRIPA</name>
<accession>A0A2A6BCP7</accession>
<evidence type="ECO:0000313" key="3">
    <source>
        <dbReference type="Proteomes" id="UP000005239"/>
    </source>
</evidence>
<keyword evidence="3" id="KW-1185">Reference proteome</keyword>
<dbReference type="EnsemblMetazoa" id="PPA45021.1">
    <property type="protein sequence ID" value="PPA45021.1"/>
    <property type="gene ID" value="WBGene00283390"/>
</dbReference>
<gene>
    <name evidence="2" type="primary">WBGene00283390</name>
</gene>
<proteinExistence type="predicted"/>
<reference evidence="2" key="2">
    <citation type="submission" date="2022-06" db="UniProtKB">
        <authorList>
            <consortium name="EnsemblMetazoa"/>
        </authorList>
    </citation>
    <scope>IDENTIFICATION</scope>
    <source>
        <strain evidence="2">PS312</strain>
    </source>
</reference>
<feature type="region of interest" description="Disordered" evidence="1">
    <location>
        <begin position="1"/>
        <end position="100"/>
    </location>
</feature>
<accession>A0A8R1Z0H0</accession>
<sequence>MTHDFNLYGLSEEGGGDRSRLCFGAGEAKTGEGDLNCSGNGRSWMVAERETGGGGGKARGPRDSGGGVPVWAEEGRDREEREDREKDDEEDERSRPLEQRRYGDNDVLLDCVVDDAPPAPPDALVEDDGRRVVFASGMESAEKSSCSTFCTVVAENVEPVEKVPVIVDNVIEAVINNIVVQPLTSTGTPGMTYVGCTGQRRRWRTSSKKTKEINGTMWMAFLHSYRKPVITSRLLPQPHKIRNKSVPTPRMRSPV</sequence>
<dbReference type="AlphaFoldDB" id="A0A2A6BCP7"/>
<protein>
    <submittedName>
        <fullName evidence="2">Uncharacterized protein</fullName>
    </submittedName>
</protein>
<dbReference type="Proteomes" id="UP000005239">
    <property type="component" value="Unassembled WGS sequence"/>
</dbReference>
<feature type="compositionally biased region" description="Basic and acidic residues" evidence="1">
    <location>
        <begin position="73"/>
        <end position="84"/>
    </location>
</feature>